<comment type="cofactor">
    <cofactor evidence="1 6">
        <name>Zn(2+)</name>
        <dbReference type="ChEBI" id="CHEBI:29105"/>
    </cofactor>
</comment>
<dbReference type="Gene3D" id="3.90.180.10">
    <property type="entry name" value="Medium-chain alcohol dehydrogenases, catalytic domain"/>
    <property type="match status" value="1"/>
</dbReference>
<dbReference type="SMART" id="SM00829">
    <property type="entry name" value="PKS_ER"/>
    <property type="match status" value="1"/>
</dbReference>
<evidence type="ECO:0000259" key="8">
    <source>
        <dbReference type="SMART" id="SM00829"/>
    </source>
</evidence>
<keyword evidence="4 6" id="KW-0862">Zinc</keyword>
<keyword evidence="7" id="KW-0812">Transmembrane</keyword>
<feature type="transmembrane region" description="Helical" evidence="7">
    <location>
        <begin position="300"/>
        <end position="320"/>
    </location>
</feature>
<evidence type="ECO:0000256" key="3">
    <source>
        <dbReference type="ARBA" id="ARBA00022723"/>
    </source>
</evidence>
<dbReference type="InterPro" id="IPR013154">
    <property type="entry name" value="ADH-like_N"/>
</dbReference>
<evidence type="ECO:0000256" key="4">
    <source>
        <dbReference type="ARBA" id="ARBA00022833"/>
    </source>
</evidence>
<dbReference type="PROSITE" id="PS00059">
    <property type="entry name" value="ADH_ZINC"/>
    <property type="match status" value="1"/>
</dbReference>
<evidence type="ECO:0000256" key="7">
    <source>
        <dbReference type="SAM" id="Phobius"/>
    </source>
</evidence>
<accession>A0A9Q5HYI0</accession>
<keyword evidence="7" id="KW-0472">Membrane</keyword>
<dbReference type="SUPFAM" id="SSF51735">
    <property type="entry name" value="NAD(P)-binding Rossmann-fold domains"/>
    <property type="match status" value="1"/>
</dbReference>
<dbReference type="InterPro" id="IPR020843">
    <property type="entry name" value="ER"/>
</dbReference>
<dbReference type="SUPFAM" id="SSF50129">
    <property type="entry name" value="GroES-like"/>
    <property type="match status" value="1"/>
</dbReference>
<keyword evidence="10" id="KW-1185">Reference proteome</keyword>
<feature type="domain" description="Enoyl reductase (ER)" evidence="8">
    <location>
        <begin position="6"/>
        <end position="361"/>
    </location>
</feature>
<dbReference type="InterPro" id="IPR002328">
    <property type="entry name" value="ADH_Zn_CS"/>
</dbReference>
<name>A0A9Q5HYI0_SANBA</name>
<feature type="transmembrane region" description="Helical" evidence="7">
    <location>
        <begin position="268"/>
        <end position="288"/>
    </location>
</feature>
<dbReference type="PANTHER" id="PTHR42940:SF8">
    <property type="entry name" value="VACUOLAR PROTEIN SORTING-ASSOCIATED PROTEIN 11"/>
    <property type="match status" value="1"/>
</dbReference>
<evidence type="ECO:0000256" key="1">
    <source>
        <dbReference type="ARBA" id="ARBA00001947"/>
    </source>
</evidence>
<dbReference type="Pfam" id="PF08240">
    <property type="entry name" value="ADH_N"/>
    <property type="match status" value="1"/>
</dbReference>
<keyword evidence="5" id="KW-0560">Oxidoreductase</keyword>
<evidence type="ECO:0000313" key="9">
    <source>
        <dbReference type="EMBL" id="OCB88358.1"/>
    </source>
</evidence>
<dbReference type="GO" id="GO:0004022">
    <property type="term" value="F:alcohol dehydrogenase (NAD+) activity"/>
    <property type="evidence" value="ECO:0007669"/>
    <property type="project" value="TreeGrafter"/>
</dbReference>
<keyword evidence="3 6" id="KW-0479">Metal-binding</keyword>
<evidence type="ECO:0000313" key="10">
    <source>
        <dbReference type="Proteomes" id="UP000757232"/>
    </source>
</evidence>
<dbReference type="EMBL" id="LNZH02000180">
    <property type="protein sequence ID" value="OCB88358.1"/>
    <property type="molecule type" value="Genomic_DNA"/>
</dbReference>
<dbReference type="InterPro" id="IPR013149">
    <property type="entry name" value="ADH-like_C"/>
</dbReference>
<dbReference type="AlphaFoldDB" id="A0A9Q5HYI0"/>
<comment type="similarity">
    <text evidence="2 6">Belongs to the zinc-containing alcohol dehydrogenase family.</text>
</comment>
<dbReference type="Proteomes" id="UP000757232">
    <property type="component" value="Unassembled WGS sequence"/>
</dbReference>
<gene>
    <name evidence="9" type="ORF">A7U60_g4560</name>
</gene>
<evidence type="ECO:0000256" key="5">
    <source>
        <dbReference type="ARBA" id="ARBA00023002"/>
    </source>
</evidence>
<organism evidence="9 10">
    <name type="scientific">Sanghuangporus baumii</name>
    <name type="common">Phellinus baumii</name>
    <dbReference type="NCBI Taxonomy" id="108892"/>
    <lineage>
        <taxon>Eukaryota</taxon>
        <taxon>Fungi</taxon>
        <taxon>Dikarya</taxon>
        <taxon>Basidiomycota</taxon>
        <taxon>Agaricomycotina</taxon>
        <taxon>Agaricomycetes</taxon>
        <taxon>Hymenochaetales</taxon>
        <taxon>Hymenochaetaceae</taxon>
        <taxon>Sanghuangporus</taxon>
    </lineage>
</organism>
<sequence>MQAAVHVPNTPILKIVNDFEIPKPGPNQVLLKVQASGCCHSDVFLLSQFPDDPRTYIMGHEATGIAVALGSSVTKIDLNKKYCVLSFGGCISCLASSMKIPPSESPQQAFLNLPFFGIGANGGHTEYAVVDEDALVPVPDNVLPEHAAVMADAGITAWHAISKTAGIQKGERVLITGIGGLGLLAVQFAVFLGAEVYAVDMRPTSRELAVKFGARKAFDLAQLDAELAKGFQVDCAVDFVSTDTTFTREAAAVGQVAIGSNLQKNGRIVIVGLSDQNLVLNVFSALFVGLEGNKPLDNDIVILSLSLMISFLFSAVRFSIYGVREDLVEILDLGHIKPVVDTLPLHEANEAYNELRANLVLSRKVHYILLSSPIVWADCVLLLSKVLIPPAFWKD</sequence>
<feature type="transmembrane region" description="Helical" evidence="7">
    <location>
        <begin position="173"/>
        <end position="198"/>
    </location>
</feature>
<dbReference type="InterPro" id="IPR036291">
    <property type="entry name" value="NAD(P)-bd_dom_sf"/>
</dbReference>
<evidence type="ECO:0000256" key="6">
    <source>
        <dbReference type="RuleBase" id="RU361277"/>
    </source>
</evidence>
<dbReference type="PANTHER" id="PTHR42940">
    <property type="entry name" value="ALCOHOL DEHYDROGENASE 1-RELATED"/>
    <property type="match status" value="1"/>
</dbReference>
<dbReference type="GO" id="GO:0008270">
    <property type="term" value="F:zinc ion binding"/>
    <property type="evidence" value="ECO:0007669"/>
    <property type="project" value="InterPro"/>
</dbReference>
<dbReference type="GO" id="GO:0005737">
    <property type="term" value="C:cytoplasm"/>
    <property type="evidence" value="ECO:0007669"/>
    <property type="project" value="TreeGrafter"/>
</dbReference>
<proteinExistence type="inferred from homology"/>
<comment type="caution">
    <text evidence="9">The sequence shown here is derived from an EMBL/GenBank/DDBJ whole genome shotgun (WGS) entry which is preliminary data.</text>
</comment>
<dbReference type="OrthoDB" id="1560166at2759"/>
<reference evidence="9" key="1">
    <citation type="submission" date="2016-06" db="EMBL/GenBank/DDBJ databases">
        <title>Draft Genome sequence of the fungus Inonotus baumii.</title>
        <authorList>
            <person name="Zhu H."/>
            <person name="Lin W."/>
        </authorList>
    </citation>
    <scope>NUCLEOTIDE SEQUENCE</scope>
    <source>
        <strain evidence="9">821</strain>
    </source>
</reference>
<evidence type="ECO:0000256" key="2">
    <source>
        <dbReference type="ARBA" id="ARBA00008072"/>
    </source>
</evidence>
<dbReference type="InterPro" id="IPR011032">
    <property type="entry name" value="GroES-like_sf"/>
</dbReference>
<keyword evidence="7" id="KW-1133">Transmembrane helix</keyword>
<dbReference type="Pfam" id="PF00107">
    <property type="entry name" value="ADH_zinc_N"/>
    <property type="match status" value="1"/>
</dbReference>
<protein>
    <submittedName>
        <fullName evidence="9">GroES-like protein</fullName>
    </submittedName>
</protein>